<dbReference type="NCBIfam" id="NF004424">
    <property type="entry name" value="PRK05766.1"/>
    <property type="match status" value="1"/>
</dbReference>
<accession>A0A7R9I0Y7</accession>
<dbReference type="Pfam" id="PF00253">
    <property type="entry name" value="Ribosomal_S14"/>
    <property type="match status" value="1"/>
</dbReference>
<evidence type="ECO:0000256" key="8">
    <source>
        <dbReference type="ARBA" id="ARBA00023274"/>
    </source>
</evidence>
<evidence type="ECO:0000256" key="4">
    <source>
        <dbReference type="ARBA" id="ARBA00009083"/>
    </source>
</evidence>
<comment type="subunit">
    <text evidence="5">Component of the 40S small ribosomal subunit.</text>
</comment>
<evidence type="ECO:0000256" key="7">
    <source>
        <dbReference type="ARBA" id="ARBA00022980"/>
    </source>
</evidence>
<comment type="cofactor">
    <cofactor evidence="1">
        <name>Zn(2+)</name>
        <dbReference type="ChEBI" id="CHEBI:29105"/>
    </cofactor>
</comment>
<dbReference type="PANTHER" id="PTHR12010:SF2">
    <property type="entry name" value="40S RIBOSOMAL PROTEIN S29"/>
    <property type="match status" value="1"/>
</dbReference>
<comment type="similarity">
    <text evidence="4">Belongs to the universal ribosomal protein uS14 family.</text>
</comment>
<evidence type="ECO:0000256" key="5">
    <source>
        <dbReference type="ARBA" id="ARBA00011542"/>
    </source>
</evidence>
<evidence type="ECO:0000256" key="3">
    <source>
        <dbReference type="ARBA" id="ARBA00004514"/>
    </source>
</evidence>
<dbReference type="Gene3D" id="4.10.830.10">
    <property type="entry name" value="30s Ribosomal Protein S14, Chain N"/>
    <property type="match status" value="1"/>
</dbReference>
<dbReference type="FunFam" id="4.10.830.10:FF:000002">
    <property type="entry name" value="40S ribosomal protein S29"/>
    <property type="match status" value="1"/>
</dbReference>
<gene>
    <name evidence="11" type="ORF">TBIB3V08_LOCUS5943</name>
</gene>
<proteinExistence type="inferred from homology"/>
<evidence type="ECO:0000256" key="9">
    <source>
        <dbReference type="ARBA" id="ARBA00035167"/>
    </source>
</evidence>
<sequence length="95" mass="10763">MSKSESRACANGHGLIRKYGLNLCRQCFREYAGDIGFKKVLTCLSEASIRGLQSTKDGLKHYNYQCNTVSVMKNFIKKGRRAHKLYVAGLEEEEN</sequence>
<dbReference type="InterPro" id="IPR001209">
    <property type="entry name" value="Ribosomal_uS14"/>
</dbReference>
<dbReference type="AlphaFoldDB" id="A0A7R9I0Y7"/>
<dbReference type="PANTHER" id="PTHR12010">
    <property type="entry name" value="40S RIBOSOMAL PROTEIN S29"/>
    <property type="match status" value="1"/>
</dbReference>
<name>A0A7R9I0Y7_9NEOP</name>
<dbReference type="EMBL" id="OD566186">
    <property type="protein sequence ID" value="CAD7443537.1"/>
    <property type="molecule type" value="Genomic_DNA"/>
</dbReference>
<protein>
    <recommendedName>
        <fullName evidence="9">Small ribosomal subunit protein uS14</fullName>
    </recommendedName>
    <alternativeName>
        <fullName evidence="10">40S ribosomal protein S29</fullName>
    </alternativeName>
</protein>
<dbReference type="GO" id="GO:0022627">
    <property type="term" value="C:cytosolic small ribosomal subunit"/>
    <property type="evidence" value="ECO:0007669"/>
    <property type="project" value="TreeGrafter"/>
</dbReference>
<dbReference type="InterPro" id="IPR043140">
    <property type="entry name" value="Ribosomal_uS14_sf"/>
</dbReference>
<organism evidence="11">
    <name type="scientific">Timema bartmani</name>
    <dbReference type="NCBI Taxonomy" id="61472"/>
    <lineage>
        <taxon>Eukaryota</taxon>
        <taxon>Metazoa</taxon>
        <taxon>Ecdysozoa</taxon>
        <taxon>Arthropoda</taxon>
        <taxon>Hexapoda</taxon>
        <taxon>Insecta</taxon>
        <taxon>Pterygota</taxon>
        <taxon>Neoptera</taxon>
        <taxon>Polyneoptera</taxon>
        <taxon>Phasmatodea</taxon>
        <taxon>Timematodea</taxon>
        <taxon>Timematoidea</taxon>
        <taxon>Timematidae</taxon>
        <taxon>Timema</taxon>
    </lineage>
</organism>
<keyword evidence="7" id="KW-0689">Ribosomal protein</keyword>
<dbReference type="GO" id="GO:0005791">
    <property type="term" value="C:rough endoplasmic reticulum"/>
    <property type="evidence" value="ECO:0007669"/>
    <property type="project" value="UniProtKB-SubCell"/>
</dbReference>
<reference evidence="11" key="1">
    <citation type="submission" date="2020-11" db="EMBL/GenBank/DDBJ databases">
        <authorList>
            <person name="Tran Van P."/>
        </authorList>
    </citation>
    <scope>NUCLEOTIDE SEQUENCE</scope>
</reference>
<evidence type="ECO:0000256" key="1">
    <source>
        <dbReference type="ARBA" id="ARBA00001947"/>
    </source>
</evidence>
<evidence type="ECO:0000256" key="2">
    <source>
        <dbReference type="ARBA" id="ARBA00004427"/>
    </source>
</evidence>
<dbReference type="GO" id="GO:0002181">
    <property type="term" value="P:cytoplasmic translation"/>
    <property type="evidence" value="ECO:0007669"/>
    <property type="project" value="TreeGrafter"/>
</dbReference>
<dbReference type="GO" id="GO:0003735">
    <property type="term" value="F:structural constituent of ribosome"/>
    <property type="evidence" value="ECO:0007669"/>
    <property type="project" value="InterPro"/>
</dbReference>
<dbReference type="GO" id="GO:0008270">
    <property type="term" value="F:zinc ion binding"/>
    <property type="evidence" value="ECO:0007669"/>
    <property type="project" value="InterPro"/>
</dbReference>
<evidence type="ECO:0000256" key="10">
    <source>
        <dbReference type="ARBA" id="ARBA00035455"/>
    </source>
</evidence>
<keyword evidence="8" id="KW-0687">Ribonucleoprotein</keyword>
<comment type="subcellular location">
    <subcellularLocation>
        <location evidence="3">Cytoplasm</location>
        <location evidence="3">Cytosol</location>
    </subcellularLocation>
    <subcellularLocation>
        <location evidence="2">Rough endoplasmic reticulum</location>
    </subcellularLocation>
</comment>
<dbReference type="InterPro" id="IPR039744">
    <property type="entry name" value="RIbosomal_uS14_euk_arc"/>
</dbReference>
<evidence type="ECO:0000256" key="6">
    <source>
        <dbReference type="ARBA" id="ARBA00022824"/>
    </source>
</evidence>
<evidence type="ECO:0000313" key="11">
    <source>
        <dbReference type="EMBL" id="CAD7443537.1"/>
    </source>
</evidence>
<keyword evidence="6" id="KW-0256">Endoplasmic reticulum</keyword>